<dbReference type="Proteomes" id="UP001472677">
    <property type="component" value="Unassembled WGS sequence"/>
</dbReference>
<evidence type="ECO:0000313" key="2">
    <source>
        <dbReference type="Proteomes" id="UP001472677"/>
    </source>
</evidence>
<reference evidence="1 2" key="1">
    <citation type="journal article" date="2024" name="G3 (Bethesda)">
        <title>Genome assembly of Hibiscus sabdariffa L. provides insights into metabolisms of medicinal natural products.</title>
        <authorList>
            <person name="Kim T."/>
        </authorList>
    </citation>
    <scope>NUCLEOTIDE SEQUENCE [LARGE SCALE GENOMIC DNA]</scope>
    <source>
        <strain evidence="1">TK-2024</strain>
        <tissue evidence="1">Old leaves</tissue>
    </source>
</reference>
<evidence type="ECO:0000313" key="1">
    <source>
        <dbReference type="EMBL" id="KAK8540304.1"/>
    </source>
</evidence>
<proteinExistence type="predicted"/>
<comment type="caution">
    <text evidence="1">The sequence shown here is derived from an EMBL/GenBank/DDBJ whole genome shotgun (WGS) entry which is preliminary data.</text>
</comment>
<keyword evidence="2" id="KW-1185">Reference proteome</keyword>
<protein>
    <submittedName>
        <fullName evidence="1">Uncharacterized protein</fullName>
    </submittedName>
</protein>
<name>A0ABR2DLZ2_9ROSI</name>
<dbReference type="EMBL" id="JBBPBM010000025">
    <property type="protein sequence ID" value="KAK8540304.1"/>
    <property type="molecule type" value="Genomic_DNA"/>
</dbReference>
<sequence>MRSSDGIRCISAGMIAPVISCVTNLLEPYMTPSLYAAPTSGVQHEDFPGGHPSLYCTRPSTLNCGVQMGSSALVLECNTRTSKQVTHPSTTLAQARLTTEF</sequence>
<organism evidence="1 2">
    <name type="scientific">Hibiscus sabdariffa</name>
    <name type="common">roselle</name>
    <dbReference type="NCBI Taxonomy" id="183260"/>
    <lineage>
        <taxon>Eukaryota</taxon>
        <taxon>Viridiplantae</taxon>
        <taxon>Streptophyta</taxon>
        <taxon>Embryophyta</taxon>
        <taxon>Tracheophyta</taxon>
        <taxon>Spermatophyta</taxon>
        <taxon>Magnoliopsida</taxon>
        <taxon>eudicotyledons</taxon>
        <taxon>Gunneridae</taxon>
        <taxon>Pentapetalae</taxon>
        <taxon>rosids</taxon>
        <taxon>malvids</taxon>
        <taxon>Malvales</taxon>
        <taxon>Malvaceae</taxon>
        <taxon>Malvoideae</taxon>
        <taxon>Hibiscus</taxon>
    </lineage>
</organism>
<accession>A0ABR2DLZ2</accession>
<gene>
    <name evidence="1" type="ORF">V6N12_046591</name>
</gene>